<dbReference type="InterPro" id="IPR036870">
    <property type="entry name" value="Ribosomal_bS18_sf"/>
</dbReference>
<gene>
    <name evidence="6" type="ORF">NEOLI_002815</name>
</gene>
<dbReference type="SUPFAM" id="SSF46911">
    <property type="entry name" value="Ribosomal protein S18"/>
    <property type="match status" value="1"/>
</dbReference>
<dbReference type="PRINTS" id="PR00974">
    <property type="entry name" value="RIBOSOMALS18"/>
</dbReference>
<dbReference type="Proteomes" id="UP000186594">
    <property type="component" value="Unassembled WGS sequence"/>
</dbReference>
<dbReference type="PANTHER" id="PTHR13479">
    <property type="entry name" value="30S RIBOSOMAL PROTEIN S18"/>
    <property type="match status" value="1"/>
</dbReference>
<keyword evidence="7" id="KW-1185">Reference proteome</keyword>
<accession>A0A1U7LHI2</accession>
<dbReference type="PANTHER" id="PTHR13479:SF40">
    <property type="entry name" value="SMALL RIBOSOMAL SUBUNIT PROTEIN BS18M"/>
    <property type="match status" value="1"/>
</dbReference>
<proteinExistence type="inferred from homology"/>
<evidence type="ECO:0000256" key="1">
    <source>
        <dbReference type="ARBA" id="ARBA00005589"/>
    </source>
</evidence>
<reference evidence="6 7" key="1">
    <citation type="submission" date="2016-04" db="EMBL/GenBank/DDBJ databases">
        <title>Evolutionary innovation and constraint leading to complex multicellularity in the Ascomycota.</title>
        <authorList>
            <person name="Cisse O."/>
            <person name="Nguyen A."/>
            <person name="Hewitt D.A."/>
            <person name="Jedd G."/>
            <person name="Stajich J.E."/>
        </authorList>
    </citation>
    <scope>NUCLEOTIDE SEQUENCE [LARGE SCALE GENOMIC DNA]</scope>
    <source>
        <strain evidence="6 7">DAH-3</strain>
    </source>
</reference>
<keyword evidence="2 5" id="KW-0689">Ribosomal protein</keyword>
<dbReference type="InterPro" id="IPR001648">
    <property type="entry name" value="Ribosomal_bS18"/>
</dbReference>
<dbReference type="AlphaFoldDB" id="A0A1U7LHI2"/>
<organism evidence="6 7">
    <name type="scientific">Neolecta irregularis (strain DAH-3)</name>
    <dbReference type="NCBI Taxonomy" id="1198029"/>
    <lineage>
        <taxon>Eukaryota</taxon>
        <taxon>Fungi</taxon>
        <taxon>Dikarya</taxon>
        <taxon>Ascomycota</taxon>
        <taxon>Taphrinomycotina</taxon>
        <taxon>Neolectales</taxon>
        <taxon>Neolectaceae</taxon>
        <taxon>Neolecta</taxon>
    </lineage>
</organism>
<comment type="caution">
    <text evidence="6">The sequence shown here is derived from an EMBL/GenBank/DDBJ whole genome shotgun (WGS) entry which is preliminary data.</text>
</comment>
<dbReference type="Pfam" id="PF01084">
    <property type="entry name" value="Ribosomal_S18"/>
    <property type="match status" value="1"/>
</dbReference>
<evidence type="ECO:0000313" key="6">
    <source>
        <dbReference type="EMBL" id="OLL22104.1"/>
    </source>
</evidence>
<dbReference type="OrthoDB" id="21463at2759"/>
<dbReference type="GO" id="GO:0032543">
    <property type="term" value="P:mitochondrial translation"/>
    <property type="evidence" value="ECO:0007669"/>
    <property type="project" value="TreeGrafter"/>
</dbReference>
<dbReference type="Gene3D" id="4.10.640.10">
    <property type="entry name" value="Ribosomal protein S18"/>
    <property type="match status" value="1"/>
</dbReference>
<dbReference type="GO" id="GO:0005763">
    <property type="term" value="C:mitochondrial small ribosomal subunit"/>
    <property type="evidence" value="ECO:0007669"/>
    <property type="project" value="TreeGrafter"/>
</dbReference>
<dbReference type="EMBL" id="LXFE01003903">
    <property type="protein sequence ID" value="OLL22104.1"/>
    <property type="molecule type" value="Genomic_DNA"/>
</dbReference>
<evidence type="ECO:0000256" key="2">
    <source>
        <dbReference type="ARBA" id="ARBA00022980"/>
    </source>
</evidence>
<dbReference type="STRING" id="1198029.A0A1U7LHI2"/>
<comment type="similarity">
    <text evidence="1 5">Belongs to the bacterial ribosomal protein bS18 family.</text>
</comment>
<dbReference type="GO" id="GO:0003735">
    <property type="term" value="F:structural constituent of ribosome"/>
    <property type="evidence" value="ECO:0007669"/>
    <property type="project" value="InterPro"/>
</dbReference>
<dbReference type="NCBIfam" id="TIGR00165">
    <property type="entry name" value="S18"/>
    <property type="match status" value="1"/>
</dbReference>
<evidence type="ECO:0000313" key="7">
    <source>
        <dbReference type="Proteomes" id="UP000186594"/>
    </source>
</evidence>
<protein>
    <recommendedName>
        <fullName evidence="4">Small ribosomal subunit protein bS18m</fullName>
    </recommendedName>
</protein>
<sequence>MSVRFIIPRISTRCFSISVFACNENGNSKQPKSSVFNVNDLISMGHANNVEANPSDTPSKSFARLEQIVLDSSPARDAGLGAINISLYPNFQFGQIYSPIDFSYERIRALKKTPIHHGKDLFDLMQIDPIQEYKNFALFASFTTELGRIRPASETGLSAKNQRKVAKAIRRARAAGILPHCHRNPNLPTKNEPRGIIGNPVYSHAPPLKRYHLDY</sequence>
<evidence type="ECO:0000256" key="3">
    <source>
        <dbReference type="ARBA" id="ARBA00023274"/>
    </source>
</evidence>
<dbReference type="GO" id="GO:0070181">
    <property type="term" value="F:small ribosomal subunit rRNA binding"/>
    <property type="evidence" value="ECO:0007669"/>
    <property type="project" value="TreeGrafter"/>
</dbReference>
<keyword evidence="3 5" id="KW-0687">Ribonucleoprotein</keyword>
<evidence type="ECO:0000256" key="4">
    <source>
        <dbReference type="ARBA" id="ARBA00035264"/>
    </source>
</evidence>
<name>A0A1U7LHI2_NEOID</name>
<evidence type="ECO:0000256" key="5">
    <source>
        <dbReference type="RuleBase" id="RU003910"/>
    </source>
</evidence>